<organism evidence="18 19">
    <name type="scientific">Betapolyomavirus lepweddellii</name>
    <dbReference type="NCBI Taxonomy" id="1925019"/>
    <lineage>
        <taxon>Viruses</taxon>
        <taxon>Monodnaviria</taxon>
        <taxon>Shotokuvirae</taxon>
        <taxon>Cossaviricota</taxon>
        <taxon>Papovaviricetes</taxon>
        <taxon>Sepolyvirales</taxon>
        <taxon>Polyomaviridae</taxon>
        <taxon>Betapolyomavirus</taxon>
    </lineage>
</organism>
<evidence type="ECO:0000256" key="3">
    <source>
        <dbReference type="ARBA" id="ARBA00006893"/>
    </source>
</evidence>
<comment type="subcellular location">
    <subcellularLocation>
        <location evidence="1">Host nucleus</location>
    </subcellularLocation>
    <subcellularLocation>
        <location evidence="2">Virion</location>
    </subcellularLocation>
</comment>
<evidence type="ECO:0000256" key="8">
    <source>
        <dbReference type="ARBA" id="ARBA00022595"/>
    </source>
</evidence>
<keyword evidence="13" id="KW-0426">Late protein</keyword>
<keyword evidence="5" id="KW-0167">Capsid protein</keyword>
<keyword evidence="19" id="KW-1185">Reference proteome</keyword>
<keyword evidence="11" id="KW-0946">Virion</keyword>
<accession>A0A1L4AB50</accession>
<dbReference type="GO" id="GO:0042025">
    <property type="term" value="C:host cell nucleus"/>
    <property type="evidence" value="ECO:0007669"/>
    <property type="project" value="UniProtKB-SubCell"/>
</dbReference>
<evidence type="ECO:0000256" key="12">
    <source>
        <dbReference type="ARBA" id="ARBA00022890"/>
    </source>
</evidence>
<dbReference type="GeneID" id="30524478"/>
<dbReference type="InterPro" id="IPR036931">
    <property type="entry name" value="Polyomavir_VP1_sf"/>
</dbReference>
<evidence type="ECO:0000313" key="18">
    <source>
        <dbReference type="EMBL" id="API65511.1"/>
    </source>
</evidence>
<name>A0A1L4AB50_9POLY</name>
<evidence type="ECO:0000256" key="15">
    <source>
        <dbReference type="ARBA" id="ARBA00023296"/>
    </source>
</evidence>
<reference evidence="18 19" key="1">
    <citation type="submission" date="2016-07" db="EMBL/GenBank/DDBJ databases">
        <title>Genome of a polyomavirus identified in a Weddell seal from the Ross Sea (Antarctica).</title>
        <authorList>
            <person name="Varsani A."/>
            <person name="Stainton D."/>
            <person name="Male M.F."/>
            <person name="Kraberger S."/>
            <person name="Frankfurter G."/>
            <person name="Burns J.M."/>
        </authorList>
    </citation>
    <scope>NUCLEOTIDE SEQUENCE [LARGE SCALE GENOMIC DNA]</scope>
    <source>
        <strain evidence="18">WSK37</strain>
    </source>
</reference>
<feature type="compositionally biased region" description="Pro residues" evidence="17">
    <location>
        <begin position="396"/>
        <end position="412"/>
    </location>
</feature>
<sequence length="499" mass="54654">MKRTFQKRSKGAPPSQVPKLLIKGGIEVLDVRTGGDSITTIELFLNPRVGTPTEHEFGYSGKLTVATDDNNDKPGPNELPCYSLGKVQLPMLNEDMTGEKILMWEAVSCKTEVVGVGSLCNVHSFRKRVHGDTSGAAAAQPIVGINYHFFSVGGEPMQLQFLTENYKTQYEKYAAPVGPLTGLAQVLDPRLKGILDKDGVYPVECWHPDPAKNENTRYFGTYTGGTETPPVMQITNSMTTILLDENGVGPLCKGDNLFLSCCDIVGFKYENASVMKFRGYPRYFSVTLRKRQVKNPYPVGSLLNSLFNKLTPEVDSQPMLGEHSQVEEVRIYQGTEPLPGDPDLERYIDKHGQQETRVPDTEKSLLMQINQLQTRLQYVRQRQNKGPLTLVTFPYKEPPPSPVPPPAPPASPQPSVDTPPGGMSGHARGTILTVEDTDTARTRPSVIGGTTRPLPALEGERSGVISGHATGDLETVEDADDADPSTVTHSNVVDFIMES</sequence>
<keyword evidence="6" id="KW-1048">Host nucleus</keyword>
<dbReference type="GO" id="GO:0005198">
    <property type="term" value="F:structural molecule activity"/>
    <property type="evidence" value="ECO:0007669"/>
    <property type="project" value="InterPro"/>
</dbReference>
<dbReference type="GO" id="GO:0039620">
    <property type="term" value="C:T=7 icosahedral viral capsid"/>
    <property type="evidence" value="ECO:0007669"/>
    <property type="project" value="UniProtKB-KW"/>
</dbReference>
<feature type="region of interest" description="Disordered" evidence="17">
    <location>
        <begin position="393"/>
        <end position="428"/>
    </location>
</feature>
<keyword evidence="8" id="KW-1162">Viral penetration into host cytoplasm</keyword>
<keyword evidence="15" id="KW-1160">Virus entry into host cell</keyword>
<dbReference type="Gene3D" id="2.60.175.10">
    <property type="entry name" value="Capsid protein VP1,Polyomavirus"/>
    <property type="match status" value="1"/>
</dbReference>
<dbReference type="RefSeq" id="YP_009329838.1">
    <property type="nucleotide sequence ID" value="NC_032120.1"/>
</dbReference>
<keyword evidence="14" id="KW-1015">Disulfide bond</keyword>
<evidence type="ECO:0000256" key="6">
    <source>
        <dbReference type="ARBA" id="ARBA00022562"/>
    </source>
</evidence>
<evidence type="ECO:0000256" key="2">
    <source>
        <dbReference type="ARBA" id="ARBA00004328"/>
    </source>
</evidence>
<evidence type="ECO:0000256" key="5">
    <source>
        <dbReference type="ARBA" id="ARBA00022561"/>
    </source>
</evidence>
<evidence type="ECO:0000256" key="4">
    <source>
        <dbReference type="ARBA" id="ARBA00016975"/>
    </source>
</evidence>
<evidence type="ECO:0000256" key="17">
    <source>
        <dbReference type="SAM" id="MobiDB-lite"/>
    </source>
</evidence>
<keyword evidence="7" id="KW-0945">Host-virus interaction</keyword>
<evidence type="ECO:0000256" key="9">
    <source>
        <dbReference type="ARBA" id="ARBA00022804"/>
    </source>
</evidence>
<dbReference type="OrthoDB" id="12524at10239"/>
<dbReference type="InterPro" id="IPR011222">
    <property type="entry name" value="dsDNA_vir_gr_I_capsid"/>
</dbReference>
<proteinExistence type="inferred from homology"/>
<evidence type="ECO:0000256" key="14">
    <source>
        <dbReference type="ARBA" id="ARBA00023157"/>
    </source>
</evidence>
<protein>
    <recommendedName>
        <fullName evidence="4">Major capsid protein VP1</fullName>
    </recommendedName>
    <alternativeName>
        <fullName evidence="16">Major structural protein VP1</fullName>
    </alternativeName>
</protein>
<evidence type="ECO:0000256" key="16">
    <source>
        <dbReference type="ARBA" id="ARBA00032469"/>
    </source>
</evidence>
<dbReference type="SUPFAM" id="SSF88648">
    <property type="entry name" value="Group I dsDNA viruses"/>
    <property type="match status" value="1"/>
</dbReference>
<dbReference type="Pfam" id="PF00718">
    <property type="entry name" value="Polyoma_coat"/>
    <property type="match status" value="1"/>
</dbReference>
<keyword evidence="12" id="KW-1164">Virus endocytosis by host</keyword>
<evidence type="ECO:0000313" key="19">
    <source>
        <dbReference type="Proteomes" id="UP000204454"/>
    </source>
</evidence>
<evidence type="ECO:0000256" key="13">
    <source>
        <dbReference type="ARBA" id="ARBA00022921"/>
    </source>
</evidence>
<dbReference type="Proteomes" id="UP000204454">
    <property type="component" value="Segment"/>
</dbReference>
<dbReference type="GO" id="GO:0075509">
    <property type="term" value="P:endocytosis involved in viral entry into host cell"/>
    <property type="evidence" value="ECO:0007669"/>
    <property type="project" value="UniProtKB-KW"/>
</dbReference>
<dbReference type="KEGG" id="vg:30524478"/>
<dbReference type="EMBL" id="KX533457">
    <property type="protein sequence ID" value="API65511.1"/>
    <property type="molecule type" value="Genomic_DNA"/>
</dbReference>
<dbReference type="GO" id="GO:0019062">
    <property type="term" value="P:virion attachment to host cell"/>
    <property type="evidence" value="ECO:0007669"/>
    <property type="project" value="UniProtKB-KW"/>
</dbReference>
<evidence type="ECO:0000256" key="10">
    <source>
        <dbReference type="ARBA" id="ARBA00022828"/>
    </source>
</evidence>
<keyword evidence="9" id="KW-1161">Viral attachment to host cell</keyword>
<comment type="similarity">
    <text evidence="3">Belongs to the polyomaviruses coat protein VP1 family.</text>
</comment>
<evidence type="ECO:0000256" key="7">
    <source>
        <dbReference type="ARBA" id="ARBA00022581"/>
    </source>
</evidence>
<keyword evidence="10" id="KW-1145">T=7 icosahedral capsid protein</keyword>
<dbReference type="InterPro" id="IPR000662">
    <property type="entry name" value="Capsid_VP1_Polyomavir"/>
</dbReference>
<evidence type="ECO:0000256" key="11">
    <source>
        <dbReference type="ARBA" id="ARBA00022844"/>
    </source>
</evidence>
<evidence type="ECO:0000256" key="1">
    <source>
        <dbReference type="ARBA" id="ARBA00004147"/>
    </source>
</evidence>